<reference evidence="1 2" key="1">
    <citation type="submission" date="2023-07" db="EMBL/GenBank/DDBJ databases">
        <title>The novel representative of Negativicutes class, Anaeroselena agilis gen. nov. sp. nov.</title>
        <authorList>
            <person name="Prokofeva M.I."/>
            <person name="Elcheninov A.G."/>
            <person name="Klyukina A."/>
            <person name="Kublanov I.V."/>
            <person name="Frolov E.N."/>
            <person name="Podosokorskaya O.A."/>
        </authorList>
    </citation>
    <scope>NUCLEOTIDE SEQUENCE [LARGE SCALE GENOMIC DNA]</scope>
    <source>
        <strain evidence="1 2">4137-cl</strain>
    </source>
</reference>
<dbReference type="Proteomes" id="UP001254848">
    <property type="component" value="Unassembled WGS sequence"/>
</dbReference>
<sequence>MGKTIFDVNWIDLIPASISGDANVKAISAAVSPQLQEVSAAIAECVLLARIDELDEQVLDLLAWQWHVDFYDLSLTLAKKRNLVRTAIKWHRKKGTKAAVQAMVSTVFSNGIVTEWFEYGGEPYYFRVETDEIISEAAAYDRLVKVIEAAKNKRSWLESVIVRRTWSGTTYFGAAQVFGKTLTLYPVAFTMETVTGPAYFGCAMHSGKLLSLEVS</sequence>
<evidence type="ECO:0000313" key="2">
    <source>
        <dbReference type="Proteomes" id="UP001254848"/>
    </source>
</evidence>
<dbReference type="InterPro" id="IPR006521">
    <property type="entry name" value="Tail_protein_I"/>
</dbReference>
<proteinExistence type="predicted"/>
<dbReference type="EMBL" id="JAUOZS010000001">
    <property type="protein sequence ID" value="MDT8901821.1"/>
    <property type="molecule type" value="Genomic_DNA"/>
</dbReference>
<protein>
    <submittedName>
        <fullName evidence="1">Phage tail protein I</fullName>
    </submittedName>
</protein>
<keyword evidence="2" id="KW-1185">Reference proteome</keyword>
<comment type="caution">
    <text evidence="1">The sequence shown here is derived from an EMBL/GenBank/DDBJ whole genome shotgun (WGS) entry which is preliminary data.</text>
</comment>
<name>A0ABU3P162_9FIRM</name>
<organism evidence="1 2">
    <name type="scientific">Anaeroselena agilis</name>
    <dbReference type="NCBI Taxonomy" id="3063788"/>
    <lineage>
        <taxon>Bacteria</taxon>
        <taxon>Bacillati</taxon>
        <taxon>Bacillota</taxon>
        <taxon>Negativicutes</taxon>
        <taxon>Acetonemataceae</taxon>
        <taxon>Anaeroselena</taxon>
    </lineage>
</organism>
<gene>
    <name evidence="1" type="ORF">Q4T40_11240</name>
</gene>
<dbReference type="Pfam" id="PF09684">
    <property type="entry name" value="Tail_P2_I"/>
    <property type="match status" value="1"/>
</dbReference>
<dbReference type="RefSeq" id="WP_413780324.1">
    <property type="nucleotide sequence ID" value="NZ_JAUOZS010000001.1"/>
</dbReference>
<evidence type="ECO:0000313" key="1">
    <source>
        <dbReference type="EMBL" id="MDT8901821.1"/>
    </source>
</evidence>
<accession>A0ABU3P162</accession>
<dbReference type="NCBIfam" id="TIGR01634">
    <property type="entry name" value="tail_P2_I"/>
    <property type="match status" value="1"/>
</dbReference>